<dbReference type="Pfam" id="PF01520">
    <property type="entry name" value="Amidase_3"/>
    <property type="match status" value="1"/>
</dbReference>
<accession>A7BJB7</accession>
<evidence type="ECO:0000313" key="2">
    <source>
        <dbReference type="EMBL" id="BAF74769.1"/>
    </source>
</evidence>
<dbReference type="InterPro" id="IPR007253">
    <property type="entry name" value="Cell_wall-bd_2"/>
</dbReference>
<dbReference type="SUPFAM" id="SSF53187">
    <property type="entry name" value="Zn-dependent exopeptidases"/>
    <property type="match status" value="1"/>
</dbReference>
<reference evidence="2" key="1">
    <citation type="journal article" date="2007" name="Biosci. Biotechnol. Biochem.">
        <title>Determination and characterization of IS4Bsu1-insertion loci and identification of a new insertion sequence element of the IS256 family in a natto starter.</title>
        <authorList>
            <person name="Kimura K."/>
            <person name="Itoh Y."/>
        </authorList>
    </citation>
    <scope>NUCLEOTIDE SEQUENCE</scope>
    <source>
        <strain evidence="2">Miyagino</strain>
    </source>
</reference>
<dbReference type="PANTHER" id="PTHR30032">
    <property type="entry name" value="N-ACETYLMURAMOYL-L-ALANINE AMIDASE-RELATED"/>
    <property type="match status" value="1"/>
</dbReference>
<sequence length="500" mass="53098">MEVIFLRVFLKAVPMLLLGFFLFMPNVFAANSVTRLDGVNRYEVAVNVSKQGWSSASTVIVANGKAYADVLSATPFAYRNNAPVLLTEASKLPTATKNRISQLKPSKVIVIGGTVSVQNGVVNEIKKLGVSSVERIGGANRYEVAANIANKLPKNSKAVIANGTAYADSLAIGAYAARNGIPILLTSSNSIPTATKNAMKSKGTTSTIVVGGEVSISSSVYKQLASPTRIGGSNRYEVAANVVKKYYSSAKNAIISNGYAYADGLTGSVLAAKQNRPMMFTNASSLPTPTREVIGSKNMTTFTVLGGTVSLQSNVVSQLKNPIVGKKIFIDAGHGGTDSGAIGNSLYEKSVNLDVAKLINTKLSNGGALPIMARTNDTYLTLAQRVSKAQSNKADLFVSIHANSATPAASGTETYYYTTYESANSKRLATEIQNRLYVALNTTNRGVKIGNFHVIRESKMPSCLVELAFITNINDAAKLKSSIYKEKGAKAIYDGIVAYY</sequence>
<dbReference type="CDD" id="cd02696">
    <property type="entry name" value="MurNAc-LAA"/>
    <property type="match status" value="1"/>
</dbReference>
<protein>
    <submittedName>
        <fullName evidence="2">Uncharacterized protein lytC</fullName>
    </submittedName>
</protein>
<dbReference type="InterPro" id="IPR051922">
    <property type="entry name" value="Bact_Sporulation_Assoc"/>
</dbReference>
<name>A7BJB7_BACNA</name>
<gene>
    <name evidence="2" type="primary">lytC</name>
</gene>
<dbReference type="Gene3D" id="3.40.50.12090">
    <property type="match status" value="2"/>
</dbReference>
<dbReference type="AlphaFoldDB" id="A7BJB7"/>
<dbReference type="InterPro" id="IPR002508">
    <property type="entry name" value="MurNAc-LAA_cat"/>
</dbReference>
<feature type="domain" description="MurNAc-LAA" evidence="1">
    <location>
        <begin position="386"/>
        <end position="497"/>
    </location>
</feature>
<dbReference type="SMART" id="SM00646">
    <property type="entry name" value="Ami_3"/>
    <property type="match status" value="1"/>
</dbReference>
<proteinExistence type="predicted"/>
<dbReference type="GO" id="GO:0008745">
    <property type="term" value="F:N-acetylmuramoyl-L-alanine amidase activity"/>
    <property type="evidence" value="ECO:0007669"/>
    <property type="project" value="InterPro"/>
</dbReference>
<dbReference type="Gene3D" id="3.40.630.40">
    <property type="entry name" value="Zn-dependent exopeptidases"/>
    <property type="match status" value="1"/>
</dbReference>
<dbReference type="PANTHER" id="PTHR30032:SF1">
    <property type="entry name" value="N-ACETYLMURAMOYL-L-ALANINE AMIDASE LYTC"/>
    <property type="match status" value="1"/>
</dbReference>
<dbReference type="Pfam" id="PF04122">
    <property type="entry name" value="CW_binding_2"/>
    <property type="match status" value="3"/>
</dbReference>
<dbReference type="GO" id="GO:0009253">
    <property type="term" value="P:peptidoglycan catabolic process"/>
    <property type="evidence" value="ECO:0007669"/>
    <property type="project" value="InterPro"/>
</dbReference>
<dbReference type="EMBL" id="AB304462">
    <property type="protein sequence ID" value="BAF74769.1"/>
    <property type="molecule type" value="Genomic_DNA"/>
</dbReference>
<evidence type="ECO:0000259" key="1">
    <source>
        <dbReference type="SMART" id="SM00646"/>
    </source>
</evidence>
<organism evidence="2">
    <name type="scientific">Bacillus subtilis subsp. natto</name>
    <dbReference type="NCBI Taxonomy" id="86029"/>
    <lineage>
        <taxon>Bacteria</taxon>
        <taxon>Bacillati</taxon>
        <taxon>Bacillota</taxon>
        <taxon>Bacilli</taxon>
        <taxon>Bacillales</taxon>
        <taxon>Bacillaceae</taxon>
        <taxon>Bacillus</taxon>
    </lineage>
</organism>